<dbReference type="Proteomes" id="UP000616151">
    <property type="component" value="Unassembled WGS sequence"/>
</dbReference>
<comment type="caution">
    <text evidence="1">The sequence shown here is derived from an EMBL/GenBank/DDBJ whole genome shotgun (WGS) entry which is preliminary data.</text>
</comment>
<organism evidence="1 2">
    <name type="scientific">Taklimakanibacter albus</name>
    <dbReference type="NCBI Taxonomy" id="2800327"/>
    <lineage>
        <taxon>Bacteria</taxon>
        <taxon>Pseudomonadati</taxon>
        <taxon>Pseudomonadota</taxon>
        <taxon>Alphaproteobacteria</taxon>
        <taxon>Hyphomicrobiales</taxon>
        <taxon>Aestuariivirgaceae</taxon>
        <taxon>Taklimakanibacter</taxon>
    </lineage>
</organism>
<protein>
    <submittedName>
        <fullName evidence="1">CocE/NonD family hydrolase</fullName>
    </submittedName>
</protein>
<keyword evidence="1" id="KW-0378">Hydrolase</keyword>
<evidence type="ECO:0000313" key="1">
    <source>
        <dbReference type="EMBL" id="MBK1870271.1"/>
    </source>
</evidence>
<name>A0ACC5RC44_9HYPH</name>
<gene>
    <name evidence="1" type="ORF">JHL16_28165</name>
</gene>
<proteinExistence type="predicted"/>
<keyword evidence="2" id="KW-1185">Reference proteome</keyword>
<reference evidence="1" key="1">
    <citation type="submission" date="2021-01" db="EMBL/GenBank/DDBJ databases">
        <authorList>
            <person name="Sun Q."/>
        </authorList>
    </citation>
    <scope>NUCLEOTIDE SEQUENCE</scope>
    <source>
        <strain evidence="1">YIM B02566</strain>
    </source>
</reference>
<accession>A0ACC5RC44</accession>
<evidence type="ECO:0000313" key="2">
    <source>
        <dbReference type="Proteomes" id="UP000616151"/>
    </source>
</evidence>
<dbReference type="EMBL" id="JAENHL010000008">
    <property type="protein sequence ID" value="MBK1870271.1"/>
    <property type="molecule type" value="Genomic_DNA"/>
</dbReference>
<sequence>MDFATPQQVKVSGVTTVETHWIPLQDGRRLAARLFLPADATKTPVPAILEYIPYRRRDGTRTGDEQMHLWFAANGFAGVRVDIAGMGDSDGILEDEYVKREQDDALEIIDHLGRQPWCSGAVGMIGISWGGFSGLQAAARRPPNLKAVVTLCSTDDRYACDAHYEGGLLINDNFGWGGALFGYAALPPDPAIVGKERWRELWRQRLDHHSLFPATWLRHQRRDAFWKHGSVCEDYSAITCPVLAVGGWLDGYTSAIFRLVENMPGLAKGISGPWGHTEPQAGTPGPSIGFLQECKRWFDHWLKGIDNGVEADPAMRLWLMDDAKPASHMDMRPGRWLGFPAWPSPAISHTTFHLTEWALTAGKPESPANVRSVCSPLTTGLHAQEWCPYGQGRIAAEGARDQRPDDGGSLCYDTEPLRADLPIMGQARLTLRIAADTPQAMVACRLTSVAPDGTSAFVTYAILNLAHRESHEFPKPMTPGVFEEISLVMKPVGQIIPKGHRLRLAISSSYWPMAWPSPELTTITVDPNGAQLSLPLVSDESTLAAVSFERPVMAQPGPVTVKAPARQLRHIETDLSTERTSLVALSDDGRYVFDETGTEMTSWRRKEYAITHGDPASCATTVTFGESFDRPDWRARVESRIEITCDRTTFRVTGSVKTYDGDELFMTRDYDELIPRDNM</sequence>